<dbReference type="GO" id="GO:0005524">
    <property type="term" value="F:ATP binding"/>
    <property type="evidence" value="ECO:0007669"/>
    <property type="project" value="UniProtKB-KW"/>
</dbReference>
<sequence>MKKIVEVNHISKSFGYRYNKVHVLNNISFSIDQGEFVGIMGPSGAGKTTLLNIISTTLLPDAGMIQLNGQNTLRMRDNQLSDFRRKKLGFIFQNFSLIDTLNIKDNILLPLAVDHFPIKEMKRRLMHVTKVLGIEELLTSYPANISIGQRQRVTAARALIIQPELIFADEPTGSLDSKSAAELLRYMSEMNAQDKTTILMVTHDPYTASYCNRILFIKDGTIFSEIHRRGTRKEFFDQVIDMQATIGGSGKANDFQNNMEKD</sequence>
<proteinExistence type="inferred from homology"/>
<dbReference type="GO" id="GO:0022857">
    <property type="term" value="F:transmembrane transporter activity"/>
    <property type="evidence" value="ECO:0007669"/>
    <property type="project" value="UniProtKB-ARBA"/>
</dbReference>
<evidence type="ECO:0000256" key="5">
    <source>
        <dbReference type="ARBA" id="ARBA00022970"/>
    </source>
</evidence>
<dbReference type="Gene3D" id="3.40.50.300">
    <property type="entry name" value="P-loop containing nucleotide triphosphate hydrolases"/>
    <property type="match status" value="1"/>
</dbReference>
<protein>
    <submittedName>
        <fullName evidence="7">ABC transporter ATP-binding protein YvcR</fullName>
    </submittedName>
</protein>
<dbReference type="InterPro" id="IPR017911">
    <property type="entry name" value="MacB-like_ATP-bd"/>
</dbReference>
<dbReference type="GeneID" id="57043835"/>
<dbReference type="AlphaFoldDB" id="A0A2Z5Y3S8"/>
<name>A0A2Z5Y3S8_9ENTE</name>
<keyword evidence="3" id="KW-0547">Nucleotide-binding</keyword>
<organism evidence="7 8">
    <name type="scientific">Melissococcus plutonius</name>
    <dbReference type="NCBI Taxonomy" id="33970"/>
    <lineage>
        <taxon>Bacteria</taxon>
        <taxon>Bacillati</taxon>
        <taxon>Bacillota</taxon>
        <taxon>Bacilli</taxon>
        <taxon>Lactobacillales</taxon>
        <taxon>Enterococcaceae</taxon>
        <taxon>Melissococcus</taxon>
    </lineage>
</organism>
<dbReference type="CDD" id="cd03255">
    <property type="entry name" value="ABC_MJ0796_LolCDE_FtsE"/>
    <property type="match status" value="1"/>
</dbReference>
<keyword evidence="2" id="KW-0813">Transport</keyword>
<evidence type="ECO:0000313" key="8">
    <source>
        <dbReference type="Proteomes" id="UP000269226"/>
    </source>
</evidence>
<evidence type="ECO:0000259" key="6">
    <source>
        <dbReference type="PROSITE" id="PS50893"/>
    </source>
</evidence>
<evidence type="ECO:0000256" key="1">
    <source>
        <dbReference type="ARBA" id="ARBA00005417"/>
    </source>
</evidence>
<comment type="similarity">
    <text evidence="1">Belongs to the ABC transporter superfamily.</text>
</comment>
<dbReference type="Proteomes" id="UP000269226">
    <property type="component" value="Chromosome"/>
</dbReference>
<keyword evidence="5" id="KW-0029">Amino-acid transport</keyword>
<dbReference type="InterPro" id="IPR003439">
    <property type="entry name" value="ABC_transporter-like_ATP-bd"/>
</dbReference>
<dbReference type="InterPro" id="IPR027417">
    <property type="entry name" value="P-loop_NTPase"/>
</dbReference>
<dbReference type="SMART" id="SM00382">
    <property type="entry name" value="AAA"/>
    <property type="match status" value="1"/>
</dbReference>
<dbReference type="SUPFAM" id="SSF52540">
    <property type="entry name" value="P-loop containing nucleoside triphosphate hydrolases"/>
    <property type="match status" value="1"/>
</dbReference>
<dbReference type="PANTHER" id="PTHR42798:SF7">
    <property type="entry name" value="ALPHA-D-RIBOSE 1-METHYLPHOSPHONATE 5-TRIPHOSPHATE SYNTHASE SUBUNIT PHNL"/>
    <property type="match status" value="1"/>
</dbReference>
<reference evidence="7 8" key="1">
    <citation type="submission" date="2018-01" db="EMBL/GenBank/DDBJ databases">
        <title>Whole genome sequence of Melissococcus plutonius DAT561.</title>
        <authorList>
            <person name="Okumura K."/>
            <person name="Takamatsu D."/>
            <person name="Okura M."/>
        </authorList>
    </citation>
    <scope>NUCLEOTIDE SEQUENCE [LARGE SCALE GENOMIC DNA]</scope>
    <source>
        <strain evidence="7 8">DAT561</strain>
    </source>
</reference>
<dbReference type="Pfam" id="PF00005">
    <property type="entry name" value="ABC_tran"/>
    <property type="match status" value="1"/>
</dbReference>
<dbReference type="PROSITE" id="PS50893">
    <property type="entry name" value="ABC_TRANSPORTER_2"/>
    <property type="match status" value="1"/>
</dbReference>
<dbReference type="FunFam" id="3.40.50.300:FF:000032">
    <property type="entry name" value="Export ABC transporter ATP-binding protein"/>
    <property type="match status" value="1"/>
</dbReference>
<evidence type="ECO:0000256" key="3">
    <source>
        <dbReference type="ARBA" id="ARBA00022741"/>
    </source>
</evidence>
<evidence type="ECO:0000256" key="4">
    <source>
        <dbReference type="ARBA" id="ARBA00022840"/>
    </source>
</evidence>
<keyword evidence="4 7" id="KW-0067">ATP-binding</keyword>
<gene>
    <name evidence="7" type="ORF">DAT561_1293</name>
</gene>
<dbReference type="GO" id="GO:0006865">
    <property type="term" value="P:amino acid transport"/>
    <property type="evidence" value="ECO:0007669"/>
    <property type="project" value="UniProtKB-KW"/>
</dbReference>
<accession>A0A2Z5Y3S8</accession>
<dbReference type="RefSeq" id="WP_015695236.1">
    <property type="nucleotide sequence ID" value="NZ_AP018492.1"/>
</dbReference>
<evidence type="ECO:0000256" key="2">
    <source>
        <dbReference type="ARBA" id="ARBA00022448"/>
    </source>
</evidence>
<feature type="domain" description="ABC transporter" evidence="6">
    <location>
        <begin position="5"/>
        <end position="244"/>
    </location>
</feature>
<evidence type="ECO:0000313" key="7">
    <source>
        <dbReference type="EMBL" id="BBC61398.1"/>
    </source>
</evidence>
<dbReference type="PANTHER" id="PTHR42798">
    <property type="entry name" value="LIPOPROTEIN-RELEASING SYSTEM ATP-BINDING PROTEIN LOLD"/>
    <property type="match status" value="1"/>
</dbReference>
<dbReference type="EMBL" id="AP018492">
    <property type="protein sequence ID" value="BBC61398.1"/>
    <property type="molecule type" value="Genomic_DNA"/>
</dbReference>
<dbReference type="GO" id="GO:0098796">
    <property type="term" value="C:membrane protein complex"/>
    <property type="evidence" value="ECO:0007669"/>
    <property type="project" value="UniProtKB-ARBA"/>
</dbReference>
<dbReference type="GO" id="GO:0016887">
    <property type="term" value="F:ATP hydrolysis activity"/>
    <property type="evidence" value="ECO:0007669"/>
    <property type="project" value="InterPro"/>
</dbReference>
<dbReference type="InterPro" id="IPR003593">
    <property type="entry name" value="AAA+_ATPase"/>
</dbReference>